<dbReference type="PANTHER" id="PTHR34700:SF4">
    <property type="entry name" value="PHAGE-LIKE ELEMENT PBSX PROTEIN XKDP"/>
    <property type="match status" value="1"/>
</dbReference>
<feature type="domain" description="LysM" evidence="2">
    <location>
        <begin position="39"/>
        <end position="87"/>
    </location>
</feature>
<accession>A0AA37SZR1</accession>
<dbReference type="PANTHER" id="PTHR34700">
    <property type="entry name" value="POTASSIUM BINDING PROTEIN KBP"/>
    <property type="match status" value="1"/>
</dbReference>
<dbReference type="InterPro" id="IPR036779">
    <property type="entry name" value="LysM_dom_sf"/>
</dbReference>
<dbReference type="Proteomes" id="UP001156601">
    <property type="component" value="Unassembled WGS sequence"/>
</dbReference>
<dbReference type="CDD" id="cd00118">
    <property type="entry name" value="LysM"/>
    <property type="match status" value="1"/>
</dbReference>
<keyword evidence="4" id="KW-1185">Reference proteome</keyword>
<dbReference type="Gene3D" id="3.10.350.10">
    <property type="entry name" value="LysM domain"/>
    <property type="match status" value="1"/>
</dbReference>
<feature type="chain" id="PRO_5041455811" description="LysM domain-containing protein" evidence="1">
    <location>
        <begin position="29"/>
        <end position="360"/>
    </location>
</feature>
<comment type="caution">
    <text evidence="3">The sequence shown here is derived from an EMBL/GenBank/DDBJ whole genome shotgun (WGS) entry which is preliminary data.</text>
</comment>
<evidence type="ECO:0000313" key="4">
    <source>
        <dbReference type="Proteomes" id="UP001156601"/>
    </source>
</evidence>
<name>A0AA37SZR1_9ALTE</name>
<dbReference type="SUPFAM" id="SSF54106">
    <property type="entry name" value="LysM domain"/>
    <property type="match status" value="1"/>
</dbReference>
<dbReference type="SMART" id="SM00257">
    <property type="entry name" value="LysM"/>
    <property type="match status" value="1"/>
</dbReference>
<feature type="signal peptide" evidence="1">
    <location>
        <begin position="1"/>
        <end position="28"/>
    </location>
</feature>
<dbReference type="Pfam" id="PF01476">
    <property type="entry name" value="LysM"/>
    <property type="match status" value="1"/>
</dbReference>
<organism evidence="3 4">
    <name type="scientific">Agaribacter marinus</name>
    <dbReference type="NCBI Taxonomy" id="1431249"/>
    <lineage>
        <taxon>Bacteria</taxon>
        <taxon>Pseudomonadati</taxon>
        <taxon>Pseudomonadota</taxon>
        <taxon>Gammaproteobacteria</taxon>
        <taxon>Alteromonadales</taxon>
        <taxon>Alteromonadaceae</taxon>
        <taxon>Agaribacter</taxon>
    </lineage>
</organism>
<dbReference type="InterPro" id="IPR018392">
    <property type="entry name" value="LysM"/>
</dbReference>
<evidence type="ECO:0000313" key="3">
    <source>
        <dbReference type="EMBL" id="GLR72808.1"/>
    </source>
</evidence>
<reference evidence="3" key="2">
    <citation type="submission" date="2023-01" db="EMBL/GenBank/DDBJ databases">
        <title>Draft genome sequence of Agaribacter marinus strain NBRC 110023.</title>
        <authorList>
            <person name="Sun Q."/>
            <person name="Mori K."/>
        </authorList>
    </citation>
    <scope>NUCLEOTIDE SEQUENCE</scope>
    <source>
        <strain evidence="3">NBRC 110023</strain>
    </source>
</reference>
<evidence type="ECO:0000256" key="1">
    <source>
        <dbReference type="SAM" id="SignalP"/>
    </source>
</evidence>
<reference evidence="3" key="1">
    <citation type="journal article" date="2014" name="Int. J. Syst. Evol. Microbiol.">
        <title>Complete genome sequence of Corynebacterium casei LMG S-19264T (=DSM 44701T), isolated from a smear-ripened cheese.</title>
        <authorList>
            <consortium name="US DOE Joint Genome Institute (JGI-PGF)"/>
            <person name="Walter F."/>
            <person name="Albersmeier A."/>
            <person name="Kalinowski J."/>
            <person name="Ruckert C."/>
        </authorList>
    </citation>
    <scope>NUCLEOTIDE SEQUENCE</scope>
    <source>
        <strain evidence="3">NBRC 110023</strain>
    </source>
</reference>
<gene>
    <name evidence="3" type="ORF">GCM10007852_37160</name>
</gene>
<dbReference type="AlphaFoldDB" id="A0AA37SZR1"/>
<sequence length="360" mass="40811">MKVDFRRYLLRFIIMATLAISASFSVFADLIEIKQDAPQTYVVKKGDTLWDISNLFLSKPWLWPELWRTNTQIENPHLIYPGDELTLRYEDGKPVLEISREKGAIVLTPEKTIRKKRLPIDVLPWSLIAPFINGDMLMPEEDYHGLPPLLGDRTGTPRFTNDDFILTRDVNDSASAFNIIRKAREVKDSNGMSLGLQVDLISSAKIREHTDNNHFIVEINDSLSEARQGDRVYPQKKTSYKDLVLRAAKRQKGELVENANGRNLIGKNDIVIINLGKRKVKPGTVFGIYDIGSEIEYKEEPSYSLDRASIFTLLSLGEDIKQPAYKVGELVVFQTFEMGSYALVTKAETYLTGGEIIAKP</sequence>
<dbReference type="RefSeq" id="WP_284219225.1">
    <property type="nucleotide sequence ID" value="NZ_BSOT01000016.1"/>
</dbReference>
<evidence type="ECO:0000259" key="2">
    <source>
        <dbReference type="PROSITE" id="PS51782"/>
    </source>
</evidence>
<proteinExistence type="predicted"/>
<dbReference type="PROSITE" id="PS51782">
    <property type="entry name" value="LYSM"/>
    <property type="match status" value="1"/>
</dbReference>
<dbReference type="InterPro" id="IPR052196">
    <property type="entry name" value="Bact_Kbp"/>
</dbReference>
<protein>
    <recommendedName>
        <fullName evidence="2">LysM domain-containing protein</fullName>
    </recommendedName>
</protein>
<dbReference type="EMBL" id="BSOT01000016">
    <property type="protein sequence ID" value="GLR72808.1"/>
    <property type="molecule type" value="Genomic_DNA"/>
</dbReference>
<keyword evidence="1" id="KW-0732">Signal</keyword>